<dbReference type="InterPro" id="IPR039255">
    <property type="entry name" value="YceD_bac"/>
</dbReference>
<comment type="caution">
    <text evidence="6">The sequence shown here is derived from an EMBL/GenBank/DDBJ whole genome shotgun (WGS) entry which is preliminary data.</text>
</comment>
<keyword evidence="4" id="KW-0690">Ribosome biogenesis</keyword>
<sequence>MQKVKLPKLVDPVKNATLRSDYRGVILSSEMPRLLGAVADIAKEVDVEVKFAKDEQGLTYFQGHMACSTSLICERCNEVFDHPLDVFFCFSPVQSAKEETEDELPDVYEPVEVDDQGEINLFQTLEDELILSLPIVALHAEEDCKQKRDKMSFGKIEPADERPNPFAVLKELKRD</sequence>
<keyword evidence="7" id="KW-1185">Reference proteome</keyword>
<comment type="similarity">
    <text evidence="2">Belongs to the DUF177 domain family.</text>
</comment>
<dbReference type="RefSeq" id="WP_007620513.1">
    <property type="nucleotide sequence ID" value="NZ_BAEO01000031.1"/>
</dbReference>
<evidence type="ECO:0000256" key="4">
    <source>
        <dbReference type="ARBA" id="ARBA00022517"/>
    </source>
</evidence>
<dbReference type="OrthoDB" id="9786771at2"/>
<evidence type="ECO:0000256" key="2">
    <source>
        <dbReference type="ARBA" id="ARBA00010740"/>
    </source>
</evidence>
<dbReference type="PANTHER" id="PTHR38099:SF1">
    <property type="entry name" value="LARGE RIBOSOMAL RNA SUBUNIT ACCUMULATION PROTEIN YCED"/>
    <property type="match status" value="1"/>
</dbReference>
<dbReference type="InterPro" id="IPR003772">
    <property type="entry name" value="YceD"/>
</dbReference>
<dbReference type="Proteomes" id="UP000006327">
    <property type="component" value="Unassembled WGS sequence"/>
</dbReference>
<evidence type="ECO:0000313" key="7">
    <source>
        <dbReference type="Proteomes" id="UP000006327"/>
    </source>
</evidence>
<dbReference type="STRING" id="493475.GARC_2598"/>
<dbReference type="EMBL" id="BAEO01000031">
    <property type="protein sequence ID" value="GAC19564.1"/>
    <property type="molecule type" value="Genomic_DNA"/>
</dbReference>
<comment type="function">
    <text evidence="1">Plays a role in synthesis, processing and/or stability of 23S rRNA.</text>
</comment>
<organism evidence="6 7">
    <name type="scientific">Paraglaciecola arctica BSs20135</name>
    <dbReference type="NCBI Taxonomy" id="493475"/>
    <lineage>
        <taxon>Bacteria</taxon>
        <taxon>Pseudomonadati</taxon>
        <taxon>Pseudomonadota</taxon>
        <taxon>Gammaproteobacteria</taxon>
        <taxon>Alteromonadales</taxon>
        <taxon>Alteromonadaceae</taxon>
        <taxon>Paraglaciecola</taxon>
    </lineage>
</organism>
<dbReference type="NCBIfam" id="NF008395">
    <property type="entry name" value="PRK11193.1"/>
    <property type="match status" value="1"/>
</dbReference>
<gene>
    <name evidence="6" type="ORF">GARC_2598</name>
</gene>
<dbReference type="eggNOG" id="COG1399">
    <property type="taxonomic scope" value="Bacteria"/>
</dbReference>
<protein>
    <recommendedName>
        <fullName evidence="3">Large ribosomal RNA subunit accumulation protein YceD</fullName>
    </recommendedName>
    <alternativeName>
        <fullName evidence="5">23S rRNA accumulation protein YceD</fullName>
    </alternativeName>
</protein>
<name>K6XFY8_9ALTE</name>
<evidence type="ECO:0000313" key="6">
    <source>
        <dbReference type="EMBL" id="GAC19564.1"/>
    </source>
</evidence>
<evidence type="ECO:0000256" key="1">
    <source>
        <dbReference type="ARBA" id="ARBA00002868"/>
    </source>
</evidence>
<dbReference type="PANTHER" id="PTHR38099">
    <property type="entry name" value="LARGE RIBOSOMAL RNA SUBUNIT ACCUMULATION PROTEIN YCED"/>
    <property type="match status" value="1"/>
</dbReference>
<dbReference type="Pfam" id="PF02620">
    <property type="entry name" value="YceD"/>
    <property type="match status" value="1"/>
</dbReference>
<evidence type="ECO:0000256" key="5">
    <source>
        <dbReference type="ARBA" id="ARBA00031841"/>
    </source>
</evidence>
<accession>K6XFY8</accession>
<reference evidence="6 7" key="1">
    <citation type="journal article" date="2017" name="Antonie Van Leeuwenhoek">
        <title>Rhizobium rhizosphaerae sp. nov., a novel species isolated from rice rhizosphere.</title>
        <authorList>
            <person name="Zhao J.J."/>
            <person name="Zhang J."/>
            <person name="Zhang R.J."/>
            <person name="Zhang C.W."/>
            <person name="Yin H.Q."/>
            <person name="Zhang X.X."/>
        </authorList>
    </citation>
    <scope>NUCLEOTIDE SEQUENCE [LARGE SCALE GENOMIC DNA]</scope>
    <source>
        <strain evidence="6 7">BSs20135</strain>
    </source>
</reference>
<proteinExistence type="inferred from homology"/>
<dbReference type="GO" id="GO:0042254">
    <property type="term" value="P:ribosome biogenesis"/>
    <property type="evidence" value="ECO:0007669"/>
    <property type="project" value="UniProtKB-KW"/>
</dbReference>
<dbReference type="GO" id="GO:0005829">
    <property type="term" value="C:cytosol"/>
    <property type="evidence" value="ECO:0007669"/>
    <property type="project" value="TreeGrafter"/>
</dbReference>
<dbReference type="AlphaFoldDB" id="K6XFY8"/>
<evidence type="ECO:0000256" key="3">
    <source>
        <dbReference type="ARBA" id="ARBA00015716"/>
    </source>
</evidence>